<proteinExistence type="predicted"/>
<accession>A0ABV7H1Z9</accession>
<comment type="caution">
    <text evidence="2">The sequence shown here is derived from an EMBL/GenBank/DDBJ whole genome shotgun (WGS) entry which is preliminary data.</text>
</comment>
<dbReference type="Proteomes" id="UP001595556">
    <property type="component" value="Unassembled WGS sequence"/>
</dbReference>
<feature type="domain" description="DUF4397" evidence="1">
    <location>
        <begin position="42"/>
        <end position="145"/>
    </location>
</feature>
<dbReference type="RefSeq" id="WP_377303427.1">
    <property type="nucleotide sequence ID" value="NZ_CP180191.1"/>
</dbReference>
<keyword evidence="3" id="KW-1185">Reference proteome</keyword>
<organism evidence="2 3">
    <name type="scientific">Piscinibacterium candidicorallinum</name>
    <dbReference type="NCBI Taxonomy" id="1793872"/>
    <lineage>
        <taxon>Bacteria</taxon>
        <taxon>Pseudomonadati</taxon>
        <taxon>Pseudomonadota</taxon>
        <taxon>Betaproteobacteria</taxon>
        <taxon>Burkholderiales</taxon>
        <taxon>Piscinibacterium</taxon>
    </lineage>
</organism>
<reference evidence="3" key="1">
    <citation type="journal article" date="2019" name="Int. J. Syst. Evol. Microbiol.">
        <title>The Global Catalogue of Microorganisms (GCM) 10K type strain sequencing project: providing services to taxonomists for standard genome sequencing and annotation.</title>
        <authorList>
            <consortium name="The Broad Institute Genomics Platform"/>
            <consortium name="The Broad Institute Genome Sequencing Center for Infectious Disease"/>
            <person name="Wu L."/>
            <person name="Ma J."/>
        </authorList>
    </citation>
    <scope>NUCLEOTIDE SEQUENCE [LARGE SCALE GENOMIC DNA]</scope>
    <source>
        <strain evidence="3">KCTC 52168</strain>
    </source>
</reference>
<dbReference type="EMBL" id="JBHRTI010000004">
    <property type="protein sequence ID" value="MFC3147933.1"/>
    <property type="molecule type" value="Genomic_DNA"/>
</dbReference>
<gene>
    <name evidence="2" type="ORF">ACFOEN_09785</name>
</gene>
<protein>
    <submittedName>
        <fullName evidence="2">DUF4397 domain-containing protein</fullName>
    </submittedName>
</protein>
<dbReference type="InterPro" id="IPR025510">
    <property type="entry name" value="DUF4397"/>
</dbReference>
<dbReference type="PROSITE" id="PS51257">
    <property type="entry name" value="PROKAR_LIPOPROTEIN"/>
    <property type="match status" value="1"/>
</dbReference>
<name>A0ABV7H1Z9_9BURK</name>
<evidence type="ECO:0000313" key="3">
    <source>
        <dbReference type="Proteomes" id="UP001595556"/>
    </source>
</evidence>
<evidence type="ECO:0000313" key="2">
    <source>
        <dbReference type="EMBL" id="MFC3147933.1"/>
    </source>
</evidence>
<evidence type="ECO:0000259" key="1">
    <source>
        <dbReference type="Pfam" id="PF14344"/>
    </source>
</evidence>
<sequence>MMFHERGYTRRSALRAAGVLGLVGATGGLLTACGNDGEGDVKIRLLNLVTDVDTLTLRVDSKTKVSGVAFEAVSGYAESNGGNLSTEVIAEPGSGSLNSATAGYAKDNSYTVIACGTGTDLSAQVSNDGEGRPDDGRIKVRVLNNVVRGLSYDVYFTSSGASIDSATPTLRGVGAASVTGFAELASGTWRIRIYPSGDKRELLFDADGVQIDSRQVVSLVLYTLKSNRLVNAYLLHGKDSAGASRVIRNTRSRIRFINGTDVVGSAGQVRFSVGGQSSSTLDANFSAYQGVTSGTVTLTAVRTTDGMSLAGSSRTLDPGRDYVAVVYGTAGNYQMVVTLESNLPARSGKALLSVVNATSDGVSIDASVDFSLDFQNLTAGKPGAAVSYSLGRPTFSVRFYDAQGASQDFDGGSSFADPDTGGFKDGRSYLLVVLGQPAARRVVLREFT</sequence>
<dbReference type="Pfam" id="PF14344">
    <property type="entry name" value="DUF4397"/>
    <property type="match status" value="1"/>
</dbReference>